<evidence type="ECO:0000313" key="7">
    <source>
        <dbReference type="EMBL" id="MDV5088487.1"/>
    </source>
</evidence>
<dbReference type="Proteomes" id="UP001272515">
    <property type="component" value="Unassembled WGS sequence"/>
</dbReference>
<proteinExistence type="inferred from homology"/>
<feature type="coiled-coil region" evidence="4">
    <location>
        <begin position="760"/>
        <end position="822"/>
    </location>
</feature>
<keyword evidence="4" id="KW-0175">Coiled coil</keyword>
<dbReference type="Pfam" id="PF13558">
    <property type="entry name" value="SbcC_Walker_B"/>
    <property type="match status" value="1"/>
</dbReference>
<dbReference type="SUPFAM" id="SSF52540">
    <property type="entry name" value="P-loop containing nucleoside triphosphate hydrolases"/>
    <property type="match status" value="1"/>
</dbReference>
<keyword evidence="8" id="KW-1185">Reference proteome</keyword>
<evidence type="ECO:0000256" key="5">
    <source>
        <dbReference type="SAM" id="MobiDB-lite"/>
    </source>
</evidence>
<dbReference type="EMBL" id="JAWJZB010000006">
    <property type="protein sequence ID" value="MDV5088487.1"/>
    <property type="molecule type" value="Genomic_DNA"/>
</dbReference>
<feature type="compositionally biased region" description="Basic and acidic residues" evidence="5">
    <location>
        <begin position="567"/>
        <end position="580"/>
    </location>
</feature>
<comment type="subunit">
    <text evidence="2">Heterodimer of SbcC and SbcD.</text>
</comment>
<feature type="coiled-coil region" evidence="4">
    <location>
        <begin position="706"/>
        <end position="733"/>
    </location>
</feature>
<evidence type="ECO:0000256" key="4">
    <source>
        <dbReference type="SAM" id="Coils"/>
    </source>
</evidence>
<evidence type="ECO:0000256" key="2">
    <source>
        <dbReference type="ARBA" id="ARBA00011322"/>
    </source>
</evidence>
<comment type="caution">
    <text evidence="7">The sequence shown here is derived from an EMBL/GenBank/DDBJ whole genome shotgun (WGS) entry which is preliminary data.</text>
</comment>
<dbReference type="RefSeq" id="WP_317329995.1">
    <property type="nucleotide sequence ID" value="NZ_JAWJZA010000024.1"/>
</dbReference>
<feature type="coiled-coil region" evidence="4">
    <location>
        <begin position="897"/>
        <end position="927"/>
    </location>
</feature>
<feature type="region of interest" description="Disordered" evidence="5">
    <location>
        <begin position="556"/>
        <end position="580"/>
    </location>
</feature>
<feature type="domain" description="Rad50/SbcC-type AAA" evidence="6">
    <location>
        <begin position="5"/>
        <end position="217"/>
    </location>
</feature>
<organism evidence="7 8">
    <name type="scientific">Veillonella absiana</name>
    <dbReference type="NCBI Taxonomy" id="3079305"/>
    <lineage>
        <taxon>Bacteria</taxon>
        <taxon>Bacillati</taxon>
        <taxon>Bacillota</taxon>
        <taxon>Negativicutes</taxon>
        <taxon>Veillonellales</taxon>
        <taxon>Veillonellaceae</taxon>
        <taxon>Veillonella</taxon>
    </lineage>
</organism>
<dbReference type="Gene3D" id="3.40.50.300">
    <property type="entry name" value="P-loop containing nucleotide triphosphate hydrolases"/>
    <property type="match status" value="2"/>
</dbReference>
<dbReference type="PANTHER" id="PTHR32114:SF2">
    <property type="entry name" value="ABC TRANSPORTER ABCH.3"/>
    <property type="match status" value="1"/>
</dbReference>
<accession>A0ABU3Z9W8</accession>
<comment type="similarity">
    <text evidence="1">Belongs to the SMC family. SbcC subfamily.</text>
</comment>
<gene>
    <name evidence="7" type="ORF">RVY80_06465</name>
</gene>
<evidence type="ECO:0000313" key="8">
    <source>
        <dbReference type="Proteomes" id="UP001272515"/>
    </source>
</evidence>
<sequence>MKPISLQIQAFGPYSGTVNLDFTTLNDAKMFLITGPTGAGKTSVLDAIVYALYGDPSGEVRKTDNIRSDFAEPDTQTQVIFEFSVGESTYKIERLPKQEVAKKRGTGTKMQGAKAIVFQWNDETSEWDTIATQANEVKETVQRIIGFRKDQFLQVVLLPQGEFRKLLVASTSEREELLHTLFRTEIYRRLQDRLREDYLEAQSGISENLQKQNSYLEMIERTEPITSGISPVGDLGSDDSIISAEQADVITDELQPILTIGHLADYIVNRASEREILESCRDEATEQVKKLEVIRDAAKFFDTQSMEVANYTAQEQALLDEGRQLGPIRSQLAQLVTLEPVFGVYEKQLSQEGLVKTVTQEIEKLGTSLEAELVKETGAKEELAKHQLQEAVYNEQVVRLRQFENNLDQLESLSTQVDQLQSQRNELEQVARDIERNAELVQESVAKVTELTGAIETDEQWLGEHENVVEDLATAKVQKTALSDLANQYGALKKQQAELDQKKTALGTAKTSAESDKRVATTLANALAQASAYSLAADLSEGEPCAVCGSVHHPHVAEQPDNVPTADDVKQAQEKSDESQAKYHQLDSAYALLMKQYDTDLSEWLSATKSLMSFEAAKSMMSYDVTKSMMSYDVTKSMMSSDATISAMSSDENKYDMVNQTDAVSELKQVLDDLLAKTIASITELESLHSTHKTTDTRVKSNRKSLKDEQQQLDVTRKQVDALKQRKQTLDVDITKLSTRVDSLQSQLGIQEGTNWKSDMEALRTQVKAYETMLRDIQNKLQSIQTNVTAYTSKRDLLTVQLQEAEAQLETIQNEFDASLTTQDITLDEFVGIYDTRNQKPEFEKTLADYDKRLVTLQGQLQASRDKLAALSEPTERVEDAVYDAAVQTRDTAIGTLANWEKEQAHLEQTLKTVRDLDKSISKQREQVEFIGRLYELANGGESGIKDVTFERYVLGAILDEVVYAANDRLHTMSRGRYNLERTDYSETGRGKKGLDLGVLDSYTGVARPANTLSGGETFLASLALALGLADIIQSYAGGIHMDTIFIDEGFGTLDPDTLDIAMETLIGLQDSGRLIGVISHVPELKERINVHLQISRSSKGSTAQFVIG</sequence>
<feature type="coiled-coil region" evidence="4">
    <location>
        <begin position="393"/>
        <end position="444"/>
    </location>
</feature>
<dbReference type="Gene3D" id="1.10.287.1490">
    <property type="match status" value="1"/>
</dbReference>
<evidence type="ECO:0000256" key="1">
    <source>
        <dbReference type="ARBA" id="ARBA00006930"/>
    </source>
</evidence>
<evidence type="ECO:0000256" key="3">
    <source>
        <dbReference type="ARBA" id="ARBA00013368"/>
    </source>
</evidence>
<dbReference type="InterPro" id="IPR027417">
    <property type="entry name" value="P-loop_NTPase"/>
</dbReference>
<protein>
    <recommendedName>
        <fullName evidence="3">Nuclease SbcCD subunit C</fullName>
    </recommendedName>
</protein>
<reference evidence="7 8" key="1">
    <citation type="submission" date="2023-10" db="EMBL/GenBank/DDBJ databases">
        <title>Veillonella sp. nov., isolated from a pig farm feces dump.</title>
        <authorList>
            <person name="Chang Y.-H."/>
        </authorList>
    </citation>
    <scope>NUCLEOTIDE SEQUENCE [LARGE SCALE GENOMIC DNA]</scope>
    <source>
        <strain evidence="7 8">YH-vei2233</strain>
    </source>
</reference>
<name>A0ABU3Z9W8_9FIRM</name>
<dbReference type="PANTHER" id="PTHR32114">
    <property type="entry name" value="ABC TRANSPORTER ABCH.3"/>
    <property type="match status" value="1"/>
</dbReference>
<dbReference type="Pfam" id="PF13476">
    <property type="entry name" value="AAA_23"/>
    <property type="match status" value="1"/>
</dbReference>
<dbReference type="InterPro" id="IPR038729">
    <property type="entry name" value="Rad50/SbcC_AAA"/>
</dbReference>
<evidence type="ECO:0000259" key="6">
    <source>
        <dbReference type="Pfam" id="PF13476"/>
    </source>
</evidence>